<sequence>MLLPAQLAHISVEQDWQHSAPYPPLGFNPFVEGALGNGDTYGLYWPIGREASEPIVVETWHDEWRLQPNFSSLAAFLRAHAAAGDAEDGDEEDEEGYVALPTLADDPASPRAAFLAARESIAQQNPAAAIALLEAALALLPEYTDALALLHGQYVRAGRTDEAVRVAIQSIISPPSFGGPPLKALQWLRTQPVPQNERDPIWHACGQLSFNFGGSKENADYPVLLAAIDTYLEQGNYRCASTLMQTYAELMSAETVSFQERHAFDPAAFIARQLAVSAALPQGSRDPARLWSNGLA</sequence>
<evidence type="ECO:0000313" key="1">
    <source>
        <dbReference type="EMBL" id="KAB8065034.1"/>
    </source>
</evidence>
<name>A0A6I1I268_9BURK</name>
<dbReference type="AlphaFoldDB" id="A0A6I1I268"/>
<dbReference type="EMBL" id="WFLI01000009">
    <property type="protein sequence ID" value="KAB8065034.1"/>
    <property type="molecule type" value="Genomic_DNA"/>
</dbReference>
<dbReference type="Gene3D" id="1.25.40.10">
    <property type="entry name" value="Tetratricopeptide repeat domain"/>
    <property type="match status" value="1"/>
</dbReference>
<dbReference type="InterPro" id="IPR011990">
    <property type="entry name" value="TPR-like_helical_dom_sf"/>
</dbReference>
<proteinExistence type="predicted"/>
<organism evidence="1 2">
    <name type="scientific">Janthinobacterium violaceinigrum</name>
    <dbReference type="NCBI Taxonomy" id="2654252"/>
    <lineage>
        <taxon>Bacteria</taxon>
        <taxon>Pseudomonadati</taxon>
        <taxon>Pseudomonadota</taxon>
        <taxon>Betaproteobacteria</taxon>
        <taxon>Burkholderiales</taxon>
        <taxon>Oxalobacteraceae</taxon>
        <taxon>Janthinobacterium</taxon>
    </lineage>
</organism>
<dbReference type="RefSeq" id="WP_152282441.1">
    <property type="nucleotide sequence ID" value="NZ_WFLI01000009.1"/>
</dbReference>
<dbReference type="SUPFAM" id="SSF48452">
    <property type="entry name" value="TPR-like"/>
    <property type="match status" value="1"/>
</dbReference>
<dbReference type="Proteomes" id="UP000468717">
    <property type="component" value="Unassembled WGS sequence"/>
</dbReference>
<gene>
    <name evidence="1" type="ORF">GCN75_10330</name>
</gene>
<keyword evidence="2" id="KW-1185">Reference proteome</keyword>
<comment type="caution">
    <text evidence="1">The sequence shown here is derived from an EMBL/GenBank/DDBJ whole genome shotgun (WGS) entry which is preliminary data.</text>
</comment>
<dbReference type="Pfam" id="PF14559">
    <property type="entry name" value="TPR_19"/>
    <property type="match status" value="1"/>
</dbReference>
<reference evidence="1 2" key="1">
    <citation type="submission" date="2019-10" db="EMBL/GenBank/DDBJ databases">
        <title>Three novel species isolated from a subtropical stream in China.</title>
        <authorList>
            <person name="Lu H."/>
        </authorList>
    </citation>
    <scope>NUCLEOTIDE SEQUENCE [LARGE SCALE GENOMIC DNA]</scope>
    <source>
        <strain evidence="1 2">FT13W</strain>
    </source>
</reference>
<accession>A0A6I1I268</accession>
<evidence type="ECO:0000313" key="2">
    <source>
        <dbReference type="Proteomes" id="UP000468717"/>
    </source>
</evidence>
<protein>
    <submittedName>
        <fullName evidence="1">Tetratricopeptide repeat protein</fullName>
    </submittedName>
</protein>